<dbReference type="GO" id="GO:0061630">
    <property type="term" value="F:ubiquitin protein ligase activity"/>
    <property type="evidence" value="ECO:0007669"/>
    <property type="project" value="UniProtKB-EC"/>
</dbReference>
<evidence type="ECO:0000256" key="8">
    <source>
        <dbReference type="ARBA" id="ARBA00022989"/>
    </source>
</evidence>
<keyword evidence="15" id="KW-1185">Reference proteome</keyword>
<evidence type="ECO:0000313" key="14">
    <source>
        <dbReference type="EMBL" id="CAA7022021.1"/>
    </source>
</evidence>
<dbReference type="InterPro" id="IPR001841">
    <property type="entry name" value="Znf_RING"/>
</dbReference>
<dbReference type="EMBL" id="CACVBM020000666">
    <property type="protein sequence ID" value="CAA7022021.1"/>
    <property type="molecule type" value="Genomic_DNA"/>
</dbReference>
<evidence type="ECO:0000256" key="6">
    <source>
        <dbReference type="ARBA" id="ARBA00022771"/>
    </source>
</evidence>
<dbReference type="OrthoDB" id="8062037at2759"/>
<protein>
    <recommendedName>
        <fullName evidence="3">RING-type E3 ubiquitin transferase</fullName>
        <ecNumber evidence="3">2.3.2.27</ecNumber>
    </recommendedName>
</protein>
<gene>
    <name evidence="14" type="ORF">MERR_LOCUS9256</name>
</gene>
<feature type="transmembrane region" description="Helical" evidence="12">
    <location>
        <begin position="6"/>
        <end position="34"/>
    </location>
</feature>
<evidence type="ECO:0000256" key="11">
    <source>
        <dbReference type="PROSITE-ProRule" id="PRU00175"/>
    </source>
</evidence>
<dbReference type="PANTHER" id="PTHR46539">
    <property type="entry name" value="E3 UBIQUITIN-PROTEIN LIGASE ATL42"/>
    <property type="match status" value="1"/>
</dbReference>
<dbReference type="EC" id="2.3.2.27" evidence="3"/>
<dbReference type="PROSITE" id="PS50089">
    <property type="entry name" value="ZF_RING_2"/>
    <property type="match status" value="1"/>
</dbReference>
<reference evidence="14" key="1">
    <citation type="submission" date="2020-01" db="EMBL/GenBank/DDBJ databases">
        <authorList>
            <person name="Mishra B."/>
        </authorList>
    </citation>
    <scope>NUCLEOTIDE SEQUENCE [LARGE SCALE GENOMIC DNA]</scope>
</reference>
<evidence type="ECO:0000256" key="2">
    <source>
        <dbReference type="ARBA" id="ARBA00004370"/>
    </source>
</evidence>
<evidence type="ECO:0000256" key="4">
    <source>
        <dbReference type="ARBA" id="ARBA00022692"/>
    </source>
</evidence>
<dbReference type="Pfam" id="PF13639">
    <property type="entry name" value="zf-RING_2"/>
    <property type="match status" value="1"/>
</dbReference>
<evidence type="ECO:0000256" key="12">
    <source>
        <dbReference type="SAM" id="Phobius"/>
    </source>
</evidence>
<evidence type="ECO:0000256" key="1">
    <source>
        <dbReference type="ARBA" id="ARBA00000900"/>
    </source>
</evidence>
<dbReference type="InterPro" id="IPR013083">
    <property type="entry name" value="Znf_RING/FYVE/PHD"/>
</dbReference>
<evidence type="ECO:0000256" key="3">
    <source>
        <dbReference type="ARBA" id="ARBA00012483"/>
    </source>
</evidence>
<dbReference type="SMART" id="SM00184">
    <property type="entry name" value="RING"/>
    <property type="match status" value="1"/>
</dbReference>
<dbReference type="GO" id="GO:0008270">
    <property type="term" value="F:zinc ion binding"/>
    <property type="evidence" value="ECO:0007669"/>
    <property type="project" value="UniProtKB-KW"/>
</dbReference>
<dbReference type="GO" id="GO:0016020">
    <property type="term" value="C:membrane"/>
    <property type="evidence" value="ECO:0007669"/>
    <property type="project" value="UniProtKB-SubCell"/>
</dbReference>
<sequence>MKSDPLFFLCICISAVFKGIIFLDILLSFLLLLLRSLLLLLSFLHRQQESSRGLSSAFVEKLARFELSEPVTLRRSDCVVCLDDFRKSDWCRRLPSCGHVFHQKCVDPWFRKARTCPICRARVRLREEDPKQGESFLS</sequence>
<keyword evidence="7" id="KW-0862">Zinc</keyword>
<evidence type="ECO:0000259" key="13">
    <source>
        <dbReference type="PROSITE" id="PS50089"/>
    </source>
</evidence>
<proteinExistence type="inferred from homology"/>
<evidence type="ECO:0000256" key="7">
    <source>
        <dbReference type="ARBA" id="ARBA00022833"/>
    </source>
</evidence>
<accession>A0A6D2I0Q7</accession>
<name>A0A6D2I0Q7_9BRAS</name>
<comment type="catalytic activity">
    <reaction evidence="1">
        <text>S-ubiquitinyl-[E2 ubiquitin-conjugating enzyme]-L-cysteine + [acceptor protein]-L-lysine = [E2 ubiquitin-conjugating enzyme]-L-cysteine + N(6)-ubiquitinyl-[acceptor protein]-L-lysine.</text>
        <dbReference type="EC" id="2.3.2.27"/>
    </reaction>
</comment>
<evidence type="ECO:0000256" key="9">
    <source>
        <dbReference type="ARBA" id="ARBA00023136"/>
    </source>
</evidence>
<comment type="subcellular location">
    <subcellularLocation>
        <location evidence="2">Membrane</location>
    </subcellularLocation>
</comment>
<comment type="caution">
    <text evidence="14">The sequence shown here is derived from an EMBL/GenBank/DDBJ whole genome shotgun (WGS) entry which is preliminary data.</text>
</comment>
<dbReference type="AlphaFoldDB" id="A0A6D2I0Q7"/>
<evidence type="ECO:0000313" key="15">
    <source>
        <dbReference type="Proteomes" id="UP000467841"/>
    </source>
</evidence>
<dbReference type="Gene3D" id="3.30.40.10">
    <property type="entry name" value="Zinc/RING finger domain, C3HC4 (zinc finger)"/>
    <property type="match status" value="1"/>
</dbReference>
<dbReference type="SUPFAM" id="SSF57850">
    <property type="entry name" value="RING/U-box"/>
    <property type="match status" value="1"/>
</dbReference>
<keyword evidence="8 12" id="KW-1133">Transmembrane helix</keyword>
<keyword evidence="4 12" id="KW-0812">Transmembrane</keyword>
<comment type="similarity">
    <text evidence="10">Belongs to the RING-type zinc finger family. ATL subfamily.</text>
</comment>
<dbReference type="PANTHER" id="PTHR46539:SF9">
    <property type="entry name" value="RING-H2 FINGER PROTEIN ATL56"/>
    <property type="match status" value="1"/>
</dbReference>
<evidence type="ECO:0000256" key="5">
    <source>
        <dbReference type="ARBA" id="ARBA00022723"/>
    </source>
</evidence>
<evidence type="ECO:0000256" key="10">
    <source>
        <dbReference type="ARBA" id="ARBA00024209"/>
    </source>
</evidence>
<keyword evidence="5" id="KW-0479">Metal-binding</keyword>
<feature type="domain" description="RING-type" evidence="13">
    <location>
        <begin position="78"/>
        <end position="120"/>
    </location>
</feature>
<dbReference type="CDD" id="cd16454">
    <property type="entry name" value="RING-H2_PA-TM-RING"/>
    <property type="match status" value="1"/>
</dbReference>
<keyword evidence="6 11" id="KW-0863">Zinc-finger</keyword>
<organism evidence="14 15">
    <name type="scientific">Microthlaspi erraticum</name>
    <dbReference type="NCBI Taxonomy" id="1685480"/>
    <lineage>
        <taxon>Eukaryota</taxon>
        <taxon>Viridiplantae</taxon>
        <taxon>Streptophyta</taxon>
        <taxon>Embryophyta</taxon>
        <taxon>Tracheophyta</taxon>
        <taxon>Spermatophyta</taxon>
        <taxon>Magnoliopsida</taxon>
        <taxon>eudicotyledons</taxon>
        <taxon>Gunneridae</taxon>
        <taxon>Pentapetalae</taxon>
        <taxon>rosids</taxon>
        <taxon>malvids</taxon>
        <taxon>Brassicales</taxon>
        <taxon>Brassicaceae</taxon>
        <taxon>Coluteocarpeae</taxon>
        <taxon>Microthlaspi</taxon>
    </lineage>
</organism>
<keyword evidence="9 12" id="KW-0472">Membrane</keyword>
<dbReference type="Proteomes" id="UP000467841">
    <property type="component" value="Unassembled WGS sequence"/>
</dbReference>